<name>A0ABS1BPS0_9NEIS</name>
<comment type="caution">
    <text evidence="2">The sequence shown here is derived from an EMBL/GenBank/DDBJ whole genome shotgun (WGS) entry which is preliminary data.</text>
</comment>
<accession>A0ABS1BPS0</accession>
<proteinExistence type="predicted"/>
<dbReference type="EMBL" id="JAEHNZ010000001">
    <property type="protein sequence ID" value="MBK0395203.1"/>
    <property type="molecule type" value="Genomic_DNA"/>
</dbReference>
<sequence>MTTPLLLGAIIGGAFGGSFFLFCLWLNAKDAQRRYPELRIPVPANAQNDPLFHIWCDAGHYQQQPDGSYQSTRRGILANTGEIHFEHNEMLVYEVIDIGFARRRFALNAPVVLARAIRQRKVRQLNKLLKHWQIAPLDDTF</sequence>
<dbReference type="RefSeq" id="WP_200521027.1">
    <property type="nucleotide sequence ID" value="NZ_JAEHNZ010000001.1"/>
</dbReference>
<keyword evidence="3" id="KW-1185">Reference proteome</keyword>
<gene>
    <name evidence="2" type="ORF">JDW22_01045</name>
</gene>
<evidence type="ECO:0000313" key="3">
    <source>
        <dbReference type="Proteomes" id="UP000614058"/>
    </source>
</evidence>
<protein>
    <submittedName>
        <fullName evidence="2">Uncharacterized protein</fullName>
    </submittedName>
</protein>
<evidence type="ECO:0000313" key="2">
    <source>
        <dbReference type="EMBL" id="MBK0395203.1"/>
    </source>
</evidence>
<evidence type="ECO:0000256" key="1">
    <source>
        <dbReference type="SAM" id="Phobius"/>
    </source>
</evidence>
<organism evidence="2 3">
    <name type="scientific">Kingella bonacorsii</name>
    <dbReference type="NCBI Taxonomy" id="2796361"/>
    <lineage>
        <taxon>Bacteria</taxon>
        <taxon>Pseudomonadati</taxon>
        <taxon>Pseudomonadota</taxon>
        <taxon>Betaproteobacteria</taxon>
        <taxon>Neisseriales</taxon>
        <taxon>Neisseriaceae</taxon>
        <taxon>Kingella</taxon>
    </lineage>
</organism>
<reference evidence="2 3" key="1">
    <citation type="journal article" date="2021" name="Pathogens">
        <title>Isolation and Characterization of Kingella bonacorsii sp. nov., A Novel Kingella Species Detected in a Stable Periodontitis Subject.</title>
        <authorList>
            <person name="Antezack A."/>
            <person name="Boxberger M."/>
            <person name="Rolland C."/>
            <person name="Monnet-Corti V."/>
            <person name="La Scola B."/>
        </authorList>
    </citation>
    <scope>NUCLEOTIDE SEQUENCE [LARGE SCALE GENOMIC DNA]</scope>
    <source>
        <strain evidence="2 3">Marseille-Q4569</strain>
    </source>
</reference>
<dbReference type="Proteomes" id="UP000614058">
    <property type="component" value="Unassembled WGS sequence"/>
</dbReference>
<keyword evidence="1" id="KW-1133">Transmembrane helix</keyword>
<feature type="transmembrane region" description="Helical" evidence="1">
    <location>
        <begin position="6"/>
        <end position="26"/>
    </location>
</feature>
<keyword evidence="1" id="KW-0812">Transmembrane</keyword>
<keyword evidence="1" id="KW-0472">Membrane</keyword>